<dbReference type="GO" id="GO:0016874">
    <property type="term" value="F:ligase activity"/>
    <property type="evidence" value="ECO:0007669"/>
    <property type="project" value="UniProtKB-KW"/>
</dbReference>
<organism evidence="4 5">
    <name type="scientific">Burkholderia stagnalis</name>
    <dbReference type="NCBI Taxonomy" id="1503054"/>
    <lineage>
        <taxon>Bacteria</taxon>
        <taxon>Pseudomonadati</taxon>
        <taxon>Pseudomonadota</taxon>
        <taxon>Betaproteobacteria</taxon>
        <taxon>Burkholderiales</taxon>
        <taxon>Burkholderiaceae</taxon>
        <taxon>Burkholderia</taxon>
        <taxon>Burkholderia cepacia complex</taxon>
    </lineage>
</organism>
<proteinExistence type="predicted"/>
<dbReference type="Proteomes" id="UP000281098">
    <property type="component" value="Unassembled WGS sequence"/>
</dbReference>
<dbReference type="InterPro" id="IPR000873">
    <property type="entry name" value="AMP-dep_synth/lig_dom"/>
</dbReference>
<dbReference type="EMBL" id="QTPM01000034">
    <property type="protein sequence ID" value="RQY87787.1"/>
    <property type="molecule type" value="Genomic_DNA"/>
</dbReference>
<dbReference type="PANTHER" id="PTHR45527:SF1">
    <property type="entry name" value="FATTY ACID SYNTHASE"/>
    <property type="match status" value="1"/>
</dbReference>
<name>A0ABX9YIT7_9BURK</name>
<protein>
    <submittedName>
        <fullName evidence="4">Fatty acid--CoA ligase</fullName>
    </submittedName>
</protein>
<dbReference type="Gene3D" id="3.40.50.12780">
    <property type="entry name" value="N-terminal domain of ligase-like"/>
    <property type="match status" value="1"/>
</dbReference>
<evidence type="ECO:0000313" key="5">
    <source>
        <dbReference type="Proteomes" id="UP000281098"/>
    </source>
</evidence>
<accession>A0ABX9YIT7</accession>
<dbReference type="InterPro" id="IPR042099">
    <property type="entry name" value="ANL_N_sf"/>
</dbReference>
<evidence type="ECO:0000259" key="3">
    <source>
        <dbReference type="Pfam" id="PF13193"/>
    </source>
</evidence>
<gene>
    <name evidence="4" type="ORF">DF017_24170</name>
</gene>
<reference evidence="4 5" key="1">
    <citation type="submission" date="2018-08" db="EMBL/GenBank/DDBJ databases">
        <title>Comparative analysis of Burkholderia isolates from Puerto Rico.</title>
        <authorList>
            <person name="Hall C."/>
            <person name="Sahl J."/>
            <person name="Wagner D."/>
        </authorList>
    </citation>
    <scope>NUCLEOTIDE SEQUENCE [LARGE SCALE GENOMIC DNA]</scope>
    <source>
        <strain evidence="4 5">Bp8966</strain>
    </source>
</reference>
<feature type="region of interest" description="Disordered" evidence="1">
    <location>
        <begin position="122"/>
        <end position="142"/>
    </location>
</feature>
<feature type="domain" description="AMP-binding enzyme C-terminal" evidence="3">
    <location>
        <begin position="410"/>
        <end position="486"/>
    </location>
</feature>
<dbReference type="Pfam" id="PF00501">
    <property type="entry name" value="AMP-binding"/>
    <property type="match status" value="1"/>
</dbReference>
<evidence type="ECO:0000313" key="4">
    <source>
        <dbReference type="EMBL" id="RQY87787.1"/>
    </source>
</evidence>
<dbReference type="Gene3D" id="3.30.300.30">
    <property type="match status" value="1"/>
</dbReference>
<dbReference type="RefSeq" id="WP_081075397.1">
    <property type="nucleotide sequence ID" value="NZ_CP013460.1"/>
</dbReference>
<dbReference type="PANTHER" id="PTHR45527">
    <property type="entry name" value="NONRIBOSOMAL PEPTIDE SYNTHETASE"/>
    <property type="match status" value="1"/>
</dbReference>
<dbReference type="InterPro" id="IPR045851">
    <property type="entry name" value="AMP-bd_C_sf"/>
</dbReference>
<dbReference type="Pfam" id="PF13193">
    <property type="entry name" value="AMP-binding_C"/>
    <property type="match status" value="1"/>
</dbReference>
<evidence type="ECO:0000256" key="1">
    <source>
        <dbReference type="SAM" id="MobiDB-lite"/>
    </source>
</evidence>
<dbReference type="SUPFAM" id="SSF56801">
    <property type="entry name" value="Acetyl-CoA synthetase-like"/>
    <property type="match status" value="1"/>
</dbReference>
<keyword evidence="5" id="KW-1185">Reference proteome</keyword>
<evidence type="ECO:0000259" key="2">
    <source>
        <dbReference type="Pfam" id="PF00501"/>
    </source>
</evidence>
<dbReference type="InterPro" id="IPR025110">
    <property type="entry name" value="AMP-bd_C"/>
</dbReference>
<feature type="domain" description="AMP-dependent synthetase/ligase" evidence="2">
    <location>
        <begin position="148"/>
        <end position="355"/>
    </location>
</feature>
<sequence length="498" mass="53966">MSEIISSSSDGRLDGARSTIAESIVRHLHAEPGAPILWHAGEWIVRKTFLDHFDAGVRLVESSRLPGGSLIFVDGEKTPANLGLILAAWMLGYPVFIASPNWSSDYVDRVIQATGAIPVDRPAHADADAHSPPPDRVTAGASGLQLATSGTTGAPKIVNLTAAAIAHFADWARSYLNLGPFTRSLSFAPLNFDLSLLELWGVLAAGGAVVLADAHQLSRDGYLRALVREQHVDLLQGVGHLYQLLLGQDREPDPPFDKVGTAIFTGEKFSPAQVARIATHFPNARLLNVYGCTETNDSFVEVVDIPRLSASGRDYIPLGAAIAGTTFEIDTSGSSSDTPHQGELLVNTPFQSIGYSDARLTDERFVLRADGKVYFRSGDLVVRHPDGTLELLGRIDHQIKIHGVRINTQEVESILADHPAVDAAVVLVKAPQTDEARLVAVVNLKNRWTCSSLELRKHCATRLPRTSIPREIWISRHELPRGSNGKFDRKSILANLGN</sequence>
<keyword evidence="4" id="KW-0436">Ligase</keyword>
<comment type="caution">
    <text evidence="4">The sequence shown here is derived from an EMBL/GenBank/DDBJ whole genome shotgun (WGS) entry which is preliminary data.</text>
</comment>